<organism evidence="3 4">
    <name type="scientific">Chrysochromulina tobinii</name>
    <dbReference type="NCBI Taxonomy" id="1460289"/>
    <lineage>
        <taxon>Eukaryota</taxon>
        <taxon>Haptista</taxon>
        <taxon>Haptophyta</taxon>
        <taxon>Prymnesiophyceae</taxon>
        <taxon>Prymnesiales</taxon>
        <taxon>Chrysochromulinaceae</taxon>
        <taxon>Chrysochromulina</taxon>
    </lineage>
</organism>
<proteinExistence type="predicted"/>
<dbReference type="PANTHER" id="PTHR43539">
    <property type="entry name" value="FLAVIN-BINDING MONOOXYGENASE-LIKE PROTEIN (AFU_ORTHOLOGUE AFUA_4G09220)"/>
    <property type="match status" value="1"/>
</dbReference>
<dbReference type="GO" id="GO:0004497">
    <property type="term" value="F:monooxygenase activity"/>
    <property type="evidence" value="ECO:0007669"/>
    <property type="project" value="TreeGrafter"/>
</dbReference>
<dbReference type="OrthoDB" id="66881at2759"/>
<evidence type="ECO:0000313" key="4">
    <source>
        <dbReference type="Proteomes" id="UP000037460"/>
    </source>
</evidence>
<protein>
    <submittedName>
        <fullName evidence="3">Flavoprotein involved in k+ transport</fullName>
    </submittedName>
</protein>
<gene>
    <name evidence="3" type="ORF">Ctob_010703</name>
</gene>
<sequence>MDIDVALSTSVVRAVPPRIAEPCAKEPCARQAARIRTSPEPLPRAAATTPRSDETVSAQHDALDERGAERRDERGAERRDERWEVVVESDGRPAAVLRPVHVVFATGMSGYPRVPSPPGKFAAHDICQDLWEQGAATVTMLQRSAGLVVSEEAILEIGMKALYSEEAVARGVSHEDADLTTTTLPYRVQEERWREGTARMRALDAALHESLRKAGYQLDFGHDGTGVYGKSFRQGGGFYIDVGCASLIATGKVGLRSGSSASIARLDGDAVLLESGERLVADLLVYATGYSSMHHFVRDVVSPSVAEAVGPVWGYGSGAPKDPGPFLGELRNMWKPTRVPGLWFMGGNLSQARHYSRLVALQLAARYDGLPTPVYSPHARRHQAQ</sequence>
<keyword evidence="1" id="KW-0560">Oxidoreductase</keyword>
<feature type="compositionally biased region" description="Basic and acidic residues" evidence="2">
    <location>
        <begin position="61"/>
        <end position="82"/>
    </location>
</feature>
<dbReference type="EMBL" id="JWZX01003010">
    <property type="protein sequence ID" value="KOO25181.1"/>
    <property type="molecule type" value="Genomic_DNA"/>
</dbReference>
<dbReference type="InterPro" id="IPR050982">
    <property type="entry name" value="Auxin_biosynth/cation_transpt"/>
</dbReference>
<dbReference type="Proteomes" id="UP000037460">
    <property type="component" value="Unassembled WGS sequence"/>
</dbReference>
<dbReference type="GO" id="GO:0050660">
    <property type="term" value="F:flavin adenine dinucleotide binding"/>
    <property type="evidence" value="ECO:0007669"/>
    <property type="project" value="TreeGrafter"/>
</dbReference>
<name>A0A0M0JF08_9EUKA</name>
<feature type="region of interest" description="Disordered" evidence="2">
    <location>
        <begin position="27"/>
        <end position="82"/>
    </location>
</feature>
<dbReference type="Gene3D" id="3.50.50.60">
    <property type="entry name" value="FAD/NAD(P)-binding domain"/>
    <property type="match status" value="1"/>
</dbReference>
<evidence type="ECO:0000256" key="2">
    <source>
        <dbReference type="SAM" id="MobiDB-lite"/>
    </source>
</evidence>
<dbReference type="PANTHER" id="PTHR43539:SF68">
    <property type="entry name" value="FLAVIN-BINDING MONOOXYGENASE-LIKE PROTEIN (AFU_ORTHOLOGUE AFUA_4G09220)"/>
    <property type="match status" value="1"/>
</dbReference>
<dbReference type="SUPFAM" id="SSF51905">
    <property type="entry name" value="FAD/NAD(P)-binding domain"/>
    <property type="match status" value="1"/>
</dbReference>
<comment type="caution">
    <text evidence="3">The sequence shown here is derived from an EMBL/GenBank/DDBJ whole genome shotgun (WGS) entry which is preliminary data.</text>
</comment>
<dbReference type="AlphaFoldDB" id="A0A0M0JF08"/>
<dbReference type="InterPro" id="IPR036188">
    <property type="entry name" value="FAD/NAD-bd_sf"/>
</dbReference>
<keyword evidence="4" id="KW-1185">Reference proteome</keyword>
<evidence type="ECO:0000313" key="3">
    <source>
        <dbReference type="EMBL" id="KOO25181.1"/>
    </source>
</evidence>
<reference evidence="4" key="1">
    <citation type="journal article" date="2015" name="PLoS Genet.">
        <title>Genome Sequence and Transcriptome Analyses of Chrysochromulina tobin: Metabolic Tools for Enhanced Algal Fitness in the Prominent Order Prymnesiales (Haptophyceae).</title>
        <authorList>
            <person name="Hovde B.T."/>
            <person name="Deodato C.R."/>
            <person name="Hunsperger H.M."/>
            <person name="Ryken S.A."/>
            <person name="Yost W."/>
            <person name="Jha R.K."/>
            <person name="Patterson J."/>
            <person name="Monnat R.J. Jr."/>
            <person name="Barlow S.B."/>
            <person name="Starkenburg S.R."/>
            <person name="Cattolico R.A."/>
        </authorList>
    </citation>
    <scope>NUCLEOTIDE SEQUENCE</scope>
    <source>
        <strain evidence="4">CCMP291</strain>
    </source>
</reference>
<evidence type="ECO:0000256" key="1">
    <source>
        <dbReference type="ARBA" id="ARBA00023002"/>
    </source>
</evidence>
<accession>A0A0M0JF08</accession>